<sequence length="324" mass="34695">MQSNNQSQWFIALDGGGTKTRAAICNDKGEIKAIVDGEASNPLSRSFEDVASTIRQLISEVMKDAGVKKEEVAAVYLGLAGADRPEITKRLQAEFGAEWGERLLLDNDAVAALYAGTWGEPGIVLIAGTGSIAYAVTQQGKRYRTGGWGYLVGDEGSGFDLGRRAAVAVMRASDGRGAETLLTELYLEHYQVSRPEELIACIYGASNPRKDLADTSTLVEKAARLGDPIACELISLAADDLQELASACQRKIESLLPVVLAGGLLTANTRLREELLLKATFEARIPNVAPVVGALVAAMKRAGWTIHADIQHQLQLSGRVSEEE</sequence>
<dbReference type="Pfam" id="PF01869">
    <property type="entry name" value="BcrAD_BadFG"/>
    <property type="match status" value="1"/>
</dbReference>
<dbReference type="Proteomes" id="UP000198915">
    <property type="component" value="Unassembled WGS sequence"/>
</dbReference>
<dbReference type="EMBL" id="FORT01000001">
    <property type="protein sequence ID" value="SFI82372.1"/>
    <property type="molecule type" value="Genomic_DNA"/>
</dbReference>
<name>A0A1I3LC44_9BACL</name>
<dbReference type="STRING" id="1884381.SAMN05518846_101260"/>
<evidence type="ECO:0000259" key="1">
    <source>
        <dbReference type="Pfam" id="PF01869"/>
    </source>
</evidence>
<dbReference type="InterPro" id="IPR052519">
    <property type="entry name" value="Euk-type_GlcNAc_Kinase"/>
</dbReference>
<evidence type="ECO:0000313" key="2">
    <source>
        <dbReference type="EMBL" id="SFI82372.1"/>
    </source>
</evidence>
<dbReference type="PANTHER" id="PTHR43190">
    <property type="entry name" value="N-ACETYL-D-GLUCOSAMINE KINASE"/>
    <property type="match status" value="1"/>
</dbReference>
<accession>A0A1I3LC44</accession>
<reference evidence="3" key="1">
    <citation type="submission" date="2016-10" db="EMBL/GenBank/DDBJ databases">
        <authorList>
            <person name="Varghese N."/>
            <person name="Submissions S."/>
        </authorList>
    </citation>
    <scope>NUCLEOTIDE SEQUENCE [LARGE SCALE GENOMIC DNA]</scope>
    <source>
        <strain evidence="3">OK042</strain>
    </source>
</reference>
<dbReference type="RefSeq" id="WP_092266146.1">
    <property type="nucleotide sequence ID" value="NZ_BJOE01000011.1"/>
</dbReference>
<protein>
    <submittedName>
        <fullName evidence="2">BadF-type ATPase</fullName>
    </submittedName>
</protein>
<organism evidence="2 3">
    <name type="scientific">Brevibacillus centrosporus</name>
    <dbReference type="NCBI Taxonomy" id="54910"/>
    <lineage>
        <taxon>Bacteria</taxon>
        <taxon>Bacillati</taxon>
        <taxon>Bacillota</taxon>
        <taxon>Bacilli</taxon>
        <taxon>Bacillales</taxon>
        <taxon>Paenibacillaceae</taxon>
        <taxon>Brevibacillus</taxon>
    </lineage>
</organism>
<proteinExistence type="predicted"/>
<dbReference type="Gene3D" id="3.30.420.40">
    <property type="match status" value="2"/>
</dbReference>
<dbReference type="CDD" id="cd24007">
    <property type="entry name" value="ASKHA_NBD_eukNAGK-like"/>
    <property type="match status" value="1"/>
</dbReference>
<keyword evidence="3" id="KW-1185">Reference proteome</keyword>
<dbReference type="InterPro" id="IPR043129">
    <property type="entry name" value="ATPase_NBD"/>
</dbReference>
<dbReference type="InterPro" id="IPR002731">
    <property type="entry name" value="ATPase_BadF"/>
</dbReference>
<dbReference type="SUPFAM" id="SSF53067">
    <property type="entry name" value="Actin-like ATPase domain"/>
    <property type="match status" value="2"/>
</dbReference>
<feature type="domain" description="ATPase BadF/BadG/BcrA/BcrD type" evidence="1">
    <location>
        <begin position="13"/>
        <end position="298"/>
    </location>
</feature>
<dbReference type="PANTHER" id="PTHR43190:SF3">
    <property type="entry name" value="N-ACETYL-D-GLUCOSAMINE KINASE"/>
    <property type="match status" value="1"/>
</dbReference>
<evidence type="ECO:0000313" key="3">
    <source>
        <dbReference type="Proteomes" id="UP000198915"/>
    </source>
</evidence>
<dbReference type="AlphaFoldDB" id="A0A1I3LC44"/>
<gene>
    <name evidence="2" type="ORF">SAMN05518846_101260</name>
</gene>